<evidence type="ECO:0000256" key="4">
    <source>
        <dbReference type="ARBA" id="ARBA00022692"/>
    </source>
</evidence>
<evidence type="ECO:0000256" key="7">
    <source>
        <dbReference type="ARBA" id="ARBA00022825"/>
    </source>
</evidence>
<feature type="chain" id="PRO_5021459109" description="P/Homo B domain-containing protein" evidence="16">
    <location>
        <begin position="23"/>
        <end position="897"/>
    </location>
</feature>
<dbReference type="GO" id="GO:0016485">
    <property type="term" value="P:protein processing"/>
    <property type="evidence" value="ECO:0007669"/>
    <property type="project" value="TreeGrafter"/>
</dbReference>
<evidence type="ECO:0000256" key="6">
    <source>
        <dbReference type="ARBA" id="ARBA00022801"/>
    </source>
</evidence>
<proteinExistence type="inferred from homology"/>
<feature type="active site" description="Charge relay system" evidence="13 14">
    <location>
        <position position="208"/>
    </location>
</feature>
<feature type="domain" description="P/Homo B" evidence="17">
    <location>
        <begin position="495"/>
        <end position="630"/>
    </location>
</feature>
<dbReference type="InterPro" id="IPR032815">
    <property type="entry name" value="S8_pro-domain"/>
</dbReference>
<keyword evidence="10 15" id="KW-0472">Membrane</keyword>
<evidence type="ECO:0000256" key="3">
    <source>
        <dbReference type="ARBA" id="ARBA00022670"/>
    </source>
</evidence>
<gene>
    <name evidence="18" type="ORF">SmJEL517_g05142</name>
</gene>
<dbReference type="InterPro" id="IPR036852">
    <property type="entry name" value="Peptidase_S8/S53_dom_sf"/>
</dbReference>
<dbReference type="FunFam" id="3.40.50.200:FF:000005">
    <property type="entry name" value="Proprotein convertase subtilisin/kexin type 7"/>
    <property type="match status" value="1"/>
</dbReference>
<dbReference type="InterPro" id="IPR038466">
    <property type="entry name" value="S8_pro-domain_sf"/>
</dbReference>
<evidence type="ECO:0000256" key="10">
    <source>
        <dbReference type="ARBA" id="ARBA00023136"/>
    </source>
</evidence>
<dbReference type="SUPFAM" id="SSF52743">
    <property type="entry name" value="Subtilisin-like"/>
    <property type="match status" value="1"/>
</dbReference>
<sequence>MRLNAVWIGAWVLIFIHSSVNAADFPILDHDNYYYHAIEVHSESGSDDDHEELYRSKAKQVALHSGCTLLTRIGELPRHYLLSMPKGKEHVWSSAEASTNHRIRRQEQQQIHMEEITDTLIQHPHVSWAQEQIPRRRYKRSGGLLDTSAPSPELAMFENVTDRLAIHDPGLANQWHLFNRDQLSNDINISPVWDEGISGNGSVVCVLDDGLDYEHDDLKANFNAAGSYDFNDNEPLPTPKLGDDRHGTRIAGEIAAVRNNMCGIGVAYNAQISGVRILSADLTEAQEAAAVNYAMNVNDIYSCSWGPSDDGRTVDGPGPLVAAAFQQAIEKGRKGLGSLYVFASGNGGGAHDTCNFDGYANSPYSITVAAIDRTNGHPAYSEACTAVLVSMYSSGAGSFIYTTDKGNGQCSGSHGGTSAAAPIVSGVLALVLEIRPDLTWRDVQYLIVNAATPFNLTYPDWQPSYHPDRKYATKFGFGKLDANRIVQMAKTWKNVGPNTILTSPVSWIELNLPQDQAGVSNTITIDDALIKEAGLLRIEHVQVVVSISHSKRGEVEAKLTSPNKIVSYLAERRSGDVSNAGFKNWTFMTVKHWDEPPLGQWTLTVIDQVNPANTGIWHSWYLKLWGEHINSSSTILPSPTSTSIPSLFGATPTSTIEPITSPISDKPITSPSSSSISGWVLAAFSILVIGLIGWAGVAIWKRRHRWITRNGGSGGIVGNSDSYEFKILNDEDEELEAVFGEDGHDEDDEEEFHHAGFDGSSKFIPYIVPYAVIPSFTGWPCNVGLSCTAASGGLDPFQATTLTLSHELAEMFTDTFVNLNTTKPGFFVDTPGTYQGQEIGDICQNYAVKSATADGGKLLNLVLVSFRGEPNTVLVGIARSYVMTKLWSNSANACVPA</sequence>
<comment type="caution">
    <text evidence="18">The sequence shown here is derived from an EMBL/GenBank/DDBJ whole genome shotgun (WGS) entry which is preliminary data.</text>
</comment>
<feature type="signal peptide" evidence="16">
    <location>
        <begin position="1"/>
        <end position="22"/>
    </location>
</feature>
<comment type="similarity">
    <text evidence="2">Belongs to the peptidase S8 family. Furin subfamily.</text>
</comment>
<keyword evidence="7 14" id="KW-0720">Serine protease</keyword>
<dbReference type="InterPro" id="IPR002884">
    <property type="entry name" value="P_dom"/>
</dbReference>
<feature type="active site" description="Charge relay system" evidence="13 14">
    <location>
        <position position="418"/>
    </location>
</feature>
<dbReference type="InterPro" id="IPR034182">
    <property type="entry name" value="Kexin/furin"/>
</dbReference>
<dbReference type="Pfam" id="PF01483">
    <property type="entry name" value="P_proprotein"/>
    <property type="match status" value="1"/>
</dbReference>
<keyword evidence="8" id="KW-0106">Calcium</keyword>
<dbReference type="EMBL" id="QEAO01000043">
    <property type="protein sequence ID" value="TPX31557.1"/>
    <property type="molecule type" value="Genomic_DNA"/>
</dbReference>
<dbReference type="GO" id="GO:0007323">
    <property type="term" value="P:peptide pheromone maturation"/>
    <property type="evidence" value="ECO:0007669"/>
    <property type="project" value="UniProtKB-ARBA"/>
</dbReference>
<dbReference type="FunFam" id="2.60.120.260:FF:000026">
    <property type="entry name" value="proprotein convertase subtilisin/kexin type 7"/>
    <property type="match status" value="1"/>
</dbReference>
<evidence type="ECO:0000256" key="15">
    <source>
        <dbReference type="SAM" id="Phobius"/>
    </source>
</evidence>
<dbReference type="PRINTS" id="PR00723">
    <property type="entry name" value="SUBTILISIN"/>
</dbReference>
<keyword evidence="4 15" id="KW-0812">Transmembrane</keyword>
<dbReference type="PROSITE" id="PS00136">
    <property type="entry name" value="SUBTILASE_ASP"/>
    <property type="match status" value="1"/>
</dbReference>
<keyword evidence="3 14" id="KW-0645">Protease</keyword>
<dbReference type="InterPro" id="IPR022398">
    <property type="entry name" value="Peptidase_S8_His-AS"/>
</dbReference>
<evidence type="ECO:0000259" key="17">
    <source>
        <dbReference type="PROSITE" id="PS51829"/>
    </source>
</evidence>
<keyword evidence="5 16" id="KW-0732">Signal</keyword>
<evidence type="ECO:0000313" key="19">
    <source>
        <dbReference type="Proteomes" id="UP000319731"/>
    </source>
</evidence>
<dbReference type="GO" id="GO:0004252">
    <property type="term" value="F:serine-type endopeptidase activity"/>
    <property type="evidence" value="ECO:0007669"/>
    <property type="project" value="UniProtKB-UniRule"/>
</dbReference>
<dbReference type="InterPro" id="IPR008979">
    <property type="entry name" value="Galactose-bd-like_sf"/>
</dbReference>
<dbReference type="InterPro" id="IPR000209">
    <property type="entry name" value="Peptidase_S8/S53_dom"/>
</dbReference>
<feature type="transmembrane region" description="Helical" evidence="15">
    <location>
        <begin position="676"/>
        <end position="700"/>
    </location>
</feature>
<evidence type="ECO:0000256" key="14">
    <source>
        <dbReference type="PROSITE-ProRule" id="PRU01240"/>
    </source>
</evidence>
<evidence type="ECO:0000256" key="2">
    <source>
        <dbReference type="ARBA" id="ARBA00005325"/>
    </source>
</evidence>
<organism evidence="18 19">
    <name type="scientific">Synchytrium microbalum</name>
    <dbReference type="NCBI Taxonomy" id="1806994"/>
    <lineage>
        <taxon>Eukaryota</taxon>
        <taxon>Fungi</taxon>
        <taxon>Fungi incertae sedis</taxon>
        <taxon>Chytridiomycota</taxon>
        <taxon>Chytridiomycota incertae sedis</taxon>
        <taxon>Chytridiomycetes</taxon>
        <taxon>Synchytriales</taxon>
        <taxon>Synchytriaceae</taxon>
        <taxon>Synchytrium</taxon>
    </lineage>
</organism>
<dbReference type="InterPro" id="IPR023827">
    <property type="entry name" value="Peptidase_S8_Asp-AS"/>
</dbReference>
<evidence type="ECO:0000256" key="5">
    <source>
        <dbReference type="ARBA" id="ARBA00022729"/>
    </source>
</evidence>
<dbReference type="PANTHER" id="PTHR42884:SF14">
    <property type="entry name" value="NEUROENDOCRINE CONVERTASE 1"/>
    <property type="match status" value="1"/>
</dbReference>
<dbReference type="Gene3D" id="3.40.50.200">
    <property type="entry name" value="Peptidase S8/S53 domain"/>
    <property type="match status" value="1"/>
</dbReference>
<dbReference type="InterPro" id="IPR015500">
    <property type="entry name" value="Peptidase_S8_subtilisin-rel"/>
</dbReference>
<dbReference type="RefSeq" id="XP_031022965.1">
    <property type="nucleotide sequence ID" value="XM_031171069.1"/>
</dbReference>
<evidence type="ECO:0000256" key="9">
    <source>
        <dbReference type="ARBA" id="ARBA00022989"/>
    </source>
</evidence>
<dbReference type="Gene3D" id="3.30.70.850">
    <property type="entry name" value="Peptidase S8, pro-domain"/>
    <property type="match status" value="1"/>
</dbReference>
<dbReference type="CDD" id="cd04059">
    <property type="entry name" value="Peptidases_S8_Protein_convertases_Kexins_Furin-like"/>
    <property type="match status" value="1"/>
</dbReference>
<dbReference type="AlphaFoldDB" id="A0A507BQV1"/>
<dbReference type="OrthoDB" id="300641at2759"/>
<dbReference type="PROSITE" id="PS00138">
    <property type="entry name" value="SUBTILASE_SER"/>
    <property type="match status" value="1"/>
</dbReference>
<feature type="active site" description="Charge relay system" evidence="13 14">
    <location>
        <position position="246"/>
    </location>
</feature>
<dbReference type="PROSITE" id="PS51892">
    <property type="entry name" value="SUBTILASE"/>
    <property type="match status" value="1"/>
</dbReference>
<dbReference type="GO" id="GO:0000139">
    <property type="term" value="C:Golgi membrane"/>
    <property type="evidence" value="ECO:0007669"/>
    <property type="project" value="TreeGrafter"/>
</dbReference>
<accession>A0A507BQV1</accession>
<dbReference type="Pfam" id="PF16470">
    <property type="entry name" value="S8_pro-domain"/>
    <property type="match status" value="1"/>
</dbReference>
<evidence type="ECO:0000256" key="12">
    <source>
        <dbReference type="ARBA" id="ARBA00023180"/>
    </source>
</evidence>
<keyword evidence="19" id="KW-1185">Reference proteome</keyword>
<dbReference type="Gene3D" id="2.60.120.260">
    <property type="entry name" value="Galactose-binding domain-like"/>
    <property type="match status" value="1"/>
</dbReference>
<keyword evidence="6 14" id="KW-0378">Hydrolase</keyword>
<comment type="subcellular location">
    <subcellularLocation>
        <location evidence="1">Membrane</location>
    </subcellularLocation>
</comment>
<keyword evidence="12" id="KW-0325">Glycoprotein</keyword>
<evidence type="ECO:0000313" key="18">
    <source>
        <dbReference type="EMBL" id="TPX31557.1"/>
    </source>
</evidence>
<dbReference type="PANTHER" id="PTHR42884">
    <property type="entry name" value="PROPROTEIN CONVERTASE SUBTILISIN/KEXIN-RELATED"/>
    <property type="match status" value="1"/>
</dbReference>
<dbReference type="Pfam" id="PF00082">
    <property type="entry name" value="Peptidase_S8"/>
    <property type="match status" value="1"/>
</dbReference>
<dbReference type="Proteomes" id="UP000319731">
    <property type="component" value="Unassembled WGS sequence"/>
</dbReference>
<dbReference type="InterPro" id="IPR023828">
    <property type="entry name" value="Peptidase_S8_Ser-AS"/>
</dbReference>
<name>A0A507BQV1_9FUNG</name>
<evidence type="ECO:0000256" key="11">
    <source>
        <dbReference type="ARBA" id="ARBA00023145"/>
    </source>
</evidence>
<dbReference type="PROSITE" id="PS00137">
    <property type="entry name" value="SUBTILASE_HIS"/>
    <property type="match status" value="1"/>
</dbReference>
<dbReference type="PROSITE" id="PS51829">
    <property type="entry name" value="P_HOMO_B"/>
    <property type="match status" value="1"/>
</dbReference>
<keyword evidence="11" id="KW-0865">Zymogen</keyword>
<evidence type="ECO:0000256" key="1">
    <source>
        <dbReference type="ARBA" id="ARBA00004370"/>
    </source>
</evidence>
<reference evidence="18 19" key="1">
    <citation type="journal article" date="2019" name="Sci. Rep.">
        <title>Comparative genomics of chytrid fungi reveal insights into the obligate biotrophic and pathogenic lifestyle of Synchytrium endobioticum.</title>
        <authorList>
            <person name="van de Vossenberg B.T.L.H."/>
            <person name="Warris S."/>
            <person name="Nguyen H.D.T."/>
            <person name="van Gent-Pelzer M.P.E."/>
            <person name="Joly D.L."/>
            <person name="van de Geest H.C."/>
            <person name="Bonants P.J.M."/>
            <person name="Smith D.S."/>
            <person name="Levesque C.A."/>
            <person name="van der Lee T.A.J."/>
        </authorList>
    </citation>
    <scope>NUCLEOTIDE SEQUENCE [LARGE SCALE GENOMIC DNA]</scope>
    <source>
        <strain evidence="18 19">JEL517</strain>
    </source>
</reference>
<dbReference type="STRING" id="1806994.A0A507BQV1"/>
<dbReference type="GeneID" id="42006366"/>
<evidence type="ECO:0000256" key="16">
    <source>
        <dbReference type="SAM" id="SignalP"/>
    </source>
</evidence>
<dbReference type="GO" id="GO:0005802">
    <property type="term" value="C:trans-Golgi network"/>
    <property type="evidence" value="ECO:0007669"/>
    <property type="project" value="TreeGrafter"/>
</dbReference>
<dbReference type="SUPFAM" id="SSF49785">
    <property type="entry name" value="Galactose-binding domain-like"/>
    <property type="match status" value="1"/>
</dbReference>
<evidence type="ECO:0000256" key="13">
    <source>
        <dbReference type="PIRSR" id="PIRSR615500-1"/>
    </source>
</evidence>
<protein>
    <recommendedName>
        <fullName evidence="17">P/Homo B domain-containing protein</fullName>
    </recommendedName>
</protein>
<keyword evidence="9 15" id="KW-1133">Transmembrane helix</keyword>
<evidence type="ECO:0000256" key="8">
    <source>
        <dbReference type="ARBA" id="ARBA00022837"/>
    </source>
</evidence>